<dbReference type="RefSeq" id="WP_066385115.1">
    <property type="nucleotide sequence ID" value="NZ_LTAZ01000013.1"/>
</dbReference>
<dbReference type="InterPro" id="IPR055768">
    <property type="entry name" value="DUF7344"/>
</dbReference>
<feature type="transmembrane region" description="Helical" evidence="2">
    <location>
        <begin position="188"/>
        <end position="208"/>
    </location>
</feature>
<dbReference type="OrthoDB" id="331021at2157"/>
<proteinExistence type="predicted"/>
<feature type="transmembrane region" description="Helical" evidence="2">
    <location>
        <begin position="160"/>
        <end position="182"/>
    </location>
</feature>
<dbReference type="AlphaFoldDB" id="A0A151AA82"/>
<feature type="domain" description="DUF7344" evidence="3">
    <location>
        <begin position="56"/>
        <end position="135"/>
    </location>
</feature>
<evidence type="ECO:0000313" key="5">
    <source>
        <dbReference type="Proteomes" id="UP000075321"/>
    </source>
</evidence>
<reference evidence="4 5" key="1">
    <citation type="submission" date="2016-02" db="EMBL/GenBank/DDBJ databases">
        <title>Genome sequence of Halalkalicoccus paucihalophilus DSM 24557.</title>
        <authorList>
            <person name="Poehlein A."/>
            <person name="Daniel R."/>
        </authorList>
    </citation>
    <scope>NUCLEOTIDE SEQUENCE [LARGE SCALE GENOMIC DNA]</scope>
    <source>
        <strain evidence="4 5">DSM 24557</strain>
    </source>
</reference>
<evidence type="ECO:0000256" key="2">
    <source>
        <dbReference type="SAM" id="Phobius"/>
    </source>
</evidence>
<dbReference type="EMBL" id="LTAZ01000013">
    <property type="protein sequence ID" value="KYH24608.1"/>
    <property type="molecule type" value="Genomic_DNA"/>
</dbReference>
<sequence length="212" mass="24204">MSYEIPEPETDRESTESTDPEDMMTEGISHLPGYELLQEQFSSPPSDQEPSKDLLFDLLRNRRRRYVLQYLETHSGVVRLSDLADALAEWELEDEDAYVTHRDRKRAYVSLYQTHLPKLDDANIIDYNQPRGTIELGPDYQYVQEYLHHSHAGTLLWDRLYLSGGFVTISALGLAQFTAFPFAAVPDVAWFILVLFVFGSIVCAHSIAAQST</sequence>
<gene>
    <name evidence="4" type="ORF">HAPAU_35910</name>
</gene>
<accession>A0A151AA82</accession>
<evidence type="ECO:0000256" key="1">
    <source>
        <dbReference type="SAM" id="MobiDB-lite"/>
    </source>
</evidence>
<protein>
    <recommendedName>
        <fullName evidence="3">DUF7344 domain-containing protein</fullName>
    </recommendedName>
</protein>
<dbReference type="Pfam" id="PF24035">
    <property type="entry name" value="DUF7344"/>
    <property type="match status" value="1"/>
</dbReference>
<feature type="region of interest" description="Disordered" evidence="1">
    <location>
        <begin position="1"/>
        <end position="30"/>
    </location>
</feature>
<evidence type="ECO:0000313" key="4">
    <source>
        <dbReference type="EMBL" id="KYH24608.1"/>
    </source>
</evidence>
<evidence type="ECO:0000259" key="3">
    <source>
        <dbReference type="Pfam" id="PF24035"/>
    </source>
</evidence>
<name>A0A151AA82_9EURY</name>
<comment type="caution">
    <text evidence="4">The sequence shown here is derived from an EMBL/GenBank/DDBJ whole genome shotgun (WGS) entry which is preliminary data.</text>
</comment>
<keyword evidence="2" id="KW-0472">Membrane</keyword>
<dbReference type="Proteomes" id="UP000075321">
    <property type="component" value="Unassembled WGS sequence"/>
</dbReference>
<organism evidence="4 5">
    <name type="scientific">Halalkalicoccus paucihalophilus</name>
    <dbReference type="NCBI Taxonomy" id="1008153"/>
    <lineage>
        <taxon>Archaea</taxon>
        <taxon>Methanobacteriati</taxon>
        <taxon>Methanobacteriota</taxon>
        <taxon>Stenosarchaea group</taxon>
        <taxon>Halobacteria</taxon>
        <taxon>Halobacteriales</taxon>
        <taxon>Halococcaceae</taxon>
        <taxon>Halalkalicoccus</taxon>
    </lineage>
</organism>
<dbReference type="PATRIC" id="fig|1008153.3.peg.3790"/>
<keyword evidence="5" id="KW-1185">Reference proteome</keyword>
<keyword evidence="2" id="KW-0812">Transmembrane</keyword>
<keyword evidence="2" id="KW-1133">Transmembrane helix</keyword>